<evidence type="ECO:0000313" key="1">
    <source>
        <dbReference type="EMBL" id="SOQ42711.1"/>
    </source>
</evidence>
<gene>
    <name evidence="1" type="ORF">SFRICE_036284</name>
</gene>
<dbReference type="EMBL" id="ODYU01003662">
    <property type="protein sequence ID" value="SOQ42711.1"/>
    <property type="molecule type" value="Genomic_DNA"/>
</dbReference>
<accession>A0A2H1VPE6</accession>
<name>A0A2H1VPE6_SPOFR</name>
<protein>
    <submittedName>
        <fullName evidence="1">SFRICE_036284</fullName>
    </submittedName>
</protein>
<dbReference type="AlphaFoldDB" id="A0A2H1VPE6"/>
<organism evidence="1">
    <name type="scientific">Spodoptera frugiperda</name>
    <name type="common">Fall armyworm</name>
    <dbReference type="NCBI Taxonomy" id="7108"/>
    <lineage>
        <taxon>Eukaryota</taxon>
        <taxon>Metazoa</taxon>
        <taxon>Ecdysozoa</taxon>
        <taxon>Arthropoda</taxon>
        <taxon>Hexapoda</taxon>
        <taxon>Insecta</taxon>
        <taxon>Pterygota</taxon>
        <taxon>Neoptera</taxon>
        <taxon>Endopterygota</taxon>
        <taxon>Lepidoptera</taxon>
        <taxon>Glossata</taxon>
        <taxon>Ditrysia</taxon>
        <taxon>Noctuoidea</taxon>
        <taxon>Noctuidae</taxon>
        <taxon>Amphipyrinae</taxon>
        <taxon>Spodoptera</taxon>
    </lineage>
</organism>
<proteinExistence type="predicted"/>
<sequence>MMGERTELQPTILLKNISSTSKIKVNLYAERDDVKQSWNHAVTSTHALDDARGIKPSLTNKSNHIIDKHSSFKPYHLYHTLPNSLNNIRPTIYN</sequence>
<reference evidence="1" key="1">
    <citation type="submission" date="2016-07" db="EMBL/GenBank/DDBJ databases">
        <authorList>
            <person name="Bretaudeau A."/>
        </authorList>
    </citation>
    <scope>NUCLEOTIDE SEQUENCE</scope>
    <source>
        <strain evidence="1">Rice</strain>
        <tissue evidence="1">Whole body</tissue>
    </source>
</reference>